<keyword evidence="5" id="KW-1185">Reference proteome</keyword>
<comment type="caution">
    <text evidence="4">The sequence shown here is derived from an EMBL/GenBank/DDBJ whole genome shotgun (WGS) entry which is preliminary data.</text>
</comment>
<dbReference type="CDD" id="cd03784">
    <property type="entry name" value="GT1_Gtf-like"/>
    <property type="match status" value="1"/>
</dbReference>
<protein>
    <recommendedName>
        <fullName evidence="6">Glycosyltransferase</fullName>
    </recommendedName>
</protein>
<organism evidence="4 5">
    <name type="scientific">Rhynchospora breviuscula</name>
    <dbReference type="NCBI Taxonomy" id="2022672"/>
    <lineage>
        <taxon>Eukaryota</taxon>
        <taxon>Viridiplantae</taxon>
        <taxon>Streptophyta</taxon>
        <taxon>Embryophyta</taxon>
        <taxon>Tracheophyta</taxon>
        <taxon>Spermatophyta</taxon>
        <taxon>Magnoliopsida</taxon>
        <taxon>Liliopsida</taxon>
        <taxon>Poales</taxon>
        <taxon>Cyperaceae</taxon>
        <taxon>Cyperoideae</taxon>
        <taxon>Rhynchosporeae</taxon>
        <taxon>Rhynchospora</taxon>
    </lineage>
</organism>
<dbReference type="PANTHER" id="PTHR11926">
    <property type="entry name" value="GLUCOSYL/GLUCURONOSYL TRANSFERASES"/>
    <property type="match status" value="1"/>
</dbReference>
<evidence type="ECO:0000256" key="3">
    <source>
        <dbReference type="SAM" id="Phobius"/>
    </source>
</evidence>
<keyword evidence="3" id="KW-1133">Transmembrane helix</keyword>
<dbReference type="EMBL" id="JAMQYH010000004">
    <property type="protein sequence ID" value="KAJ1691218.1"/>
    <property type="molecule type" value="Genomic_DNA"/>
</dbReference>
<gene>
    <name evidence="4" type="ORF">LUZ63_015373</name>
</gene>
<evidence type="ECO:0000256" key="2">
    <source>
        <dbReference type="ARBA" id="ARBA00022679"/>
    </source>
</evidence>
<dbReference type="Pfam" id="PF00201">
    <property type="entry name" value="UDPGT"/>
    <property type="match status" value="1"/>
</dbReference>
<accession>A0A9Q0CC68</accession>
<dbReference type="Gene3D" id="3.40.50.2000">
    <property type="entry name" value="Glycogen Phosphorylase B"/>
    <property type="match status" value="2"/>
</dbReference>
<dbReference type="GO" id="GO:0080043">
    <property type="term" value="F:quercetin 3-O-glucosyltransferase activity"/>
    <property type="evidence" value="ECO:0007669"/>
    <property type="project" value="TreeGrafter"/>
</dbReference>
<proteinExistence type="inferred from homology"/>
<dbReference type="PANTHER" id="PTHR11926:SF1534">
    <property type="entry name" value="GLYCOSYLTRANSFERASE"/>
    <property type="match status" value="1"/>
</dbReference>
<name>A0A9Q0CC68_9POAL</name>
<dbReference type="AlphaFoldDB" id="A0A9Q0CC68"/>
<keyword evidence="3" id="KW-0812">Transmembrane</keyword>
<comment type="similarity">
    <text evidence="1">Belongs to the UDP-glycosyltransferase family.</text>
</comment>
<keyword evidence="2" id="KW-0808">Transferase</keyword>
<evidence type="ECO:0008006" key="6">
    <source>
        <dbReference type="Google" id="ProtNLM"/>
    </source>
</evidence>
<dbReference type="OrthoDB" id="591411at2759"/>
<dbReference type="FunFam" id="3.40.50.2000:FF:000056">
    <property type="entry name" value="Glycosyltransferase"/>
    <property type="match status" value="1"/>
</dbReference>
<reference evidence="4" key="1">
    <citation type="journal article" date="2022" name="Cell">
        <title>Repeat-based holocentromeres influence genome architecture and karyotype evolution.</title>
        <authorList>
            <person name="Hofstatter P.G."/>
            <person name="Thangavel G."/>
            <person name="Lux T."/>
            <person name="Neumann P."/>
            <person name="Vondrak T."/>
            <person name="Novak P."/>
            <person name="Zhang M."/>
            <person name="Costa L."/>
            <person name="Castellani M."/>
            <person name="Scott A."/>
            <person name="Toegelov H."/>
            <person name="Fuchs J."/>
            <person name="Mata-Sucre Y."/>
            <person name="Dias Y."/>
            <person name="Vanzela A.L.L."/>
            <person name="Huettel B."/>
            <person name="Almeida C.C.S."/>
            <person name="Simkova H."/>
            <person name="Souza G."/>
            <person name="Pedrosa-Harand A."/>
            <person name="Macas J."/>
            <person name="Mayer K.F.X."/>
            <person name="Houben A."/>
            <person name="Marques A."/>
        </authorList>
    </citation>
    <scope>NUCLEOTIDE SEQUENCE</scope>
    <source>
        <strain evidence="4">RhyBre1mFocal</strain>
    </source>
</reference>
<dbReference type="GO" id="GO:0080044">
    <property type="term" value="F:quercetin 7-O-glucosyltransferase activity"/>
    <property type="evidence" value="ECO:0007669"/>
    <property type="project" value="TreeGrafter"/>
</dbReference>
<dbReference type="SUPFAM" id="SSF53756">
    <property type="entry name" value="UDP-Glycosyltransferase/glycogen phosphorylase"/>
    <property type="match status" value="1"/>
</dbReference>
<keyword evidence="3" id="KW-0472">Membrane</keyword>
<dbReference type="Proteomes" id="UP001151287">
    <property type="component" value="Unassembled WGS sequence"/>
</dbReference>
<dbReference type="InterPro" id="IPR002213">
    <property type="entry name" value="UDP_glucos_trans"/>
</dbReference>
<feature type="transmembrane region" description="Helical" evidence="3">
    <location>
        <begin position="127"/>
        <end position="153"/>
    </location>
</feature>
<evidence type="ECO:0000256" key="1">
    <source>
        <dbReference type="ARBA" id="ARBA00009995"/>
    </source>
</evidence>
<evidence type="ECO:0000313" key="5">
    <source>
        <dbReference type="Proteomes" id="UP001151287"/>
    </source>
</evidence>
<evidence type="ECO:0000313" key="4">
    <source>
        <dbReference type="EMBL" id="KAJ1691218.1"/>
    </source>
</evidence>
<sequence>MANELKTQSNQPENYQHFLIVTQPAQGHINPARYLAYRLLSLIPSCHVTLSTAISAHRRMFPSLPVPDQEMTIRQVSYVPFSDGYDSGFEPSIDDRIERIKKLASVAPKSLSAIIDRLAERGRPVTCIIHALFFPWMVDLALAYGVPSILYWIQPAMILSTYYHYFNGHESIILSHKDDRDFTLSLPGLFPLKICDLPSFLTITSHDHPHKIFVGMFRDMFESLDRERSITGSKPKILVNSFEALEADLLQSMEKYFELYTIGPLIQSSAKDEEEKNNDYFQVDDENKHMNWLDSKPEKSVVYVSFGGLTMVSKEQLEEVQLGLKASGLPYIWVVRKNSRVQGLVLEDERSNGIIVEWCDQVKVLSHPSIGCFVTHHGWNSTLEGIMCGVPMVGLPQWSDQMMNAKLAEEIGVGIRCGFSEKEGVVVGSELKRCLKLVMIDDVTRIEKRCKAEDWKNKVREAMESGGSSEINLKAFVKIIGNMQKSE</sequence>